<dbReference type="RefSeq" id="WP_126462711.1">
    <property type="nucleotide sequence ID" value="NZ_RYDJ01000025.1"/>
</dbReference>
<accession>A0A3S0UWU9</accession>
<dbReference type="AlphaFoldDB" id="A0A3S0UWU9"/>
<dbReference type="EMBL" id="RYDJ01000025">
    <property type="protein sequence ID" value="RTZ01574.1"/>
    <property type="molecule type" value="Genomic_DNA"/>
</dbReference>
<comment type="caution">
    <text evidence="1">The sequence shown here is derived from an EMBL/GenBank/DDBJ whole genome shotgun (WGS) entry which is preliminary data.</text>
</comment>
<sequence>MNTRVDNFYEVCGQAQKSIHWKHKKGKEFFEHLLRRLIKTRSGEERSRLEKGTKPDLERLLTIAKNSKPMNFEVFIVQPSLSITNTSQSILTLLGVTENYLKEVGDINLKVIVNK</sequence>
<evidence type="ECO:0000313" key="2">
    <source>
        <dbReference type="Proteomes" id="UP000280825"/>
    </source>
</evidence>
<evidence type="ECO:0000313" key="1">
    <source>
        <dbReference type="EMBL" id="RTZ01574.1"/>
    </source>
</evidence>
<keyword evidence="2" id="KW-1185">Reference proteome</keyword>
<protein>
    <submittedName>
        <fullName evidence="1">Uncharacterized protein</fullName>
    </submittedName>
</protein>
<organism evidence="1 2">
    <name type="scientific">Flavobacterium bomense</name>
    <dbReference type="NCBI Taxonomy" id="2497483"/>
    <lineage>
        <taxon>Bacteria</taxon>
        <taxon>Pseudomonadati</taxon>
        <taxon>Bacteroidota</taxon>
        <taxon>Flavobacteriia</taxon>
        <taxon>Flavobacteriales</taxon>
        <taxon>Flavobacteriaceae</taxon>
        <taxon>Flavobacterium</taxon>
    </lineage>
</organism>
<dbReference type="Proteomes" id="UP000280825">
    <property type="component" value="Unassembled WGS sequence"/>
</dbReference>
<gene>
    <name evidence="1" type="ORF">EKL98_14880</name>
</gene>
<reference evidence="1 2" key="1">
    <citation type="submission" date="2018-12" db="EMBL/GenBank/DDBJ databases">
        <title>Flavobacterium sp. nov., isolated from glacier ice.</title>
        <authorList>
            <person name="Liu Q."/>
            <person name="Xin Y.-H."/>
        </authorList>
    </citation>
    <scope>NUCLEOTIDE SEQUENCE [LARGE SCALE GENOMIC DNA]</scope>
    <source>
        <strain evidence="1 2">RB1N8</strain>
    </source>
</reference>
<proteinExistence type="predicted"/>
<name>A0A3S0UWU9_9FLAO</name>